<feature type="region of interest" description="Disordered" evidence="1">
    <location>
        <begin position="267"/>
        <end position="386"/>
    </location>
</feature>
<keyword evidence="2" id="KW-0812">Transmembrane</keyword>
<dbReference type="Proteomes" id="UP000054359">
    <property type="component" value="Unassembled WGS sequence"/>
</dbReference>
<name>A0A087TAM8_STEMI</name>
<evidence type="ECO:0000256" key="1">
    <source>
        <dbReference type="SAM" id="MobiDB-lite"/>
    </source>
</evidence>
<organism evidence="3 4">
    <name type="scientific">Stegodyphus mimosarum</name>
    <name type="common">African social velvet spider</name>
    <dbReference type="NCBI Taxonomy" id="407821"/>
    <lineage>
        <taxon>Eukaryota</taxon>
        <taxon>Metazoa</taxon>
        <taxon>Ecdysozoa</taxon>
        <taxon>Arthropoda</taxon>
        <taxon>Chelicerata</taxon>
        <taxon>Arachnida</taxon>
        <taxon>Araneae</taxon>
        <taxon>Araneomorphae</taxon>
        <taxon>Entelegynae</taxon>
        <taxon>Eresoidea</taxon>
        <taxon>Eresidae</taxon>
        <taxon>Stegodyphus</taxon>
    </lineage>
</organism>
<evidence type="ECO:0000256" key="2">
    <source>
        <dbReference type="SAM" id="Phobius"/>
    </source>
</evidence>
<evidence type="ECO:0000313" key="4">
    <source>
        <dbReference type="Proteomes" id="UP000054359"/>
    </source>
</evidence>
<feature type="compositionally biased region" description="Basic and acidic residues" evidence="1">
    <location>
        <begin position="326"/>
        <end position="338"/>
    </location>
</feature>
<feature type="region of interest" description="Disordered" evidence="1">
    <location>
        <begin position="60"/>
        <end position="109"/>
    </location>
</feature>
<feature type="compositionally biased region" description="Basic and acidic residues" evidence="1">
    <location>
        <begin position="362"/>
        <end position="373"/>
    </location>
</feature>
<dbReference type="OrthoDB" id="6414993at2759"/>
<evidence type="ECO:0000313" key="3">
    <source>
        <dbReference type="EMBL" id="KFM62167.1"/>
    </source>
</evidence>
<keyword evidence="2" id="KW-0472">Membrane</keyword>
<feature type="compositionally biased region" description="Polar residues" evidence="1">
    <location>
        <begin position="485"/>
        <end position="499"/>
    </location>
</feature>
<feature type="transmembrane region" description="Helical" evidence="2">
    <location>
        <begin position="679"/>
        <end position="704"/>
    </location>
</feature>
<feature type="non-terminal residue" evidence="3">
    <location>
        <position position="710"/>
    </location>
</feature>
<proteinExistence type="predicted"/>
<feature type="compositionally biased region" description="Polar residues" evidence="1">
    <location>
        <begin position="93"/>
        <end position="109"/>
    </location>
</feature>
<dbReference type="EMBL" id="KK114319">
    <property type="protein sequence ID" value="KFM62167.1"/>
    <property type="molecule type" value="Genomic_DNA"/>
</dbReference>
<protein>
    <submittedName>
        <fullName evidence="3">Uncharacterized protein</fullName>
    </submittedName>
</protein>
<gene>
    <name evidence="3" type="ORF">X975_04777</name>
</gene>
<feature type="compositionally biased region" description="Polar residues" evidence="1">
    <location>
        <begin position="513"/>
        <end position="522"/>
    </location>
</feature>
<feature type="compositionally biased region" description="Low complexity" evidence="1">
    <location>
        <begin position="339"/>
        <end position="348"/>
    </location>
</feature>
<reference evidence="3 4" key="1">
    <citation type="submission" date="2013-11" db="EMBL/GenBank/DDBJ databases">
        <title>Genome sequencing of Stegodyphus mimosarum.</title>
        <authorList>
            <person name="Bechsgaard J."/>
        </authorList>
    </citation>
    <scope>NUCLEOTIDE SEQUENCE [LARGE SCALE GENOMIC DNA]</scope>
</reference>
<feature type="region of interest" description="Disordered" evidence="1">
    <location>
        <begin position="172"/>
        <end position="253"/>
    </location>
</feature>
<keyword evidence="4" id="KW-1185">Reference proteome</keyword>
<accession>A0A087TAM8</accession>
<dbReference type="OMA" id="INFRDWE"/>
<sequence length="710" mass="79847">MASGSSKPFKMLKLLLSHWQTHREPLNFVLTDDPLYCSHLTKSPFPEVYSVNRVNPIFEDDENETKNETPTLRLKRSLSEERRENETRASDDTGYSSSGQFKSLTTAGSLTDDVGSLEARHMSSDSDEYSHPEAVVVSADVHRVSYPEDVIVLSSSASSNSSHIFSANSYSSHYGGSSDSSQEPFDSLTMSSLTDTSLREDRQKSGSTDAKRPNSLIKEKLQRLLERGNERSSETFLDSLDPKPSSAVADNEIEKTKMDLMKSLTRALNNKVPKREQVSPTNSEEAVTRTDSALSDQHSQSKSVDRKSTSSTTSPKTRNSSKKSPLRKDSNGVTRQDESSGSSSISFTKSRKYQLRSSKYQSTEKESKRESPRESSGSQQTHSSHKCKLCENAHRPLAFHQLLPGHWSYDNVYLPQISGMCCPCMHHHHHNPLYQPSSDDDVFYPLYYHHDLARARHSWAPYSTPKNFLDNNSKPHNRSSEDKGVSTSSKENLRNSSGPRYSPDGSSRETDSSHISNQLKQSLSERRSLREPKKCKCEHCLASVLDKDTSNPSNFSNHLCTCYCLSHRRVKFASDTDVSQHRHIHSAPTRVLKDGNKLANGDTINAAFVMNLPHLNGHALTNQGVKDNGLKPKKAPPLIPRGLKEPIKMDELYRTYPINFRDWEAHYRRTFLQKRRKRALNMVGMAIGIILVVGIAIALTFVFLRIKRPA</sequence>
<feature type="compositionally biased region" description="Polar residues" evidence="1">
    <location>
        <begin position="278"/>
        <end position="302"/>
    </location>
</feature>
<keyword evidence="2" id="KW-1133">Transmembrane helix</keyword>
<feature type="region of interest" description="Disordered" evidence="1">
    <location>
        <begin position="468"/>
        <end position="528"/>
    </location>
</feature>
<feature type="compositionally biased region" description="Low complexity" evidence="1">
    <location>
        <begin position="309"/>
        <end position="318"/>
    </location>
</feature>
<feature type="compositionally biased region" description="Basic and acidic residues" evidence="1">
    <location>
        <begin position="77"/>
        <end position="91"/>
    </location>
</feature>
<dbReference type="AlphaFoldDB" id="A0A087TAM8"/>
<feature type="compositionally biased region" description="Low complexity" evidence="1">
    <location>
        <begin position="172"/>
        <end position="196"/>
    </location>
</feature>
<feature type="compositionally biased region" description="Basic and acidic residues" evidence="1">
    <location>
        <begin position="197"/>
        <end position="233"/>
    </location>
</feature>